<organism evidence="1 2">
    <name type="scientific">Cymbomonas tetramitiformis</name>
    <dbReference type="NCBI Taxonomy" id="36881"/>
    <lineage>
        <taxon>Eukaryota</taxon>
        <taxon>Viridiplantae</taxon>
        <taxon>Chlorophyta</taxon>
        <taxon>Pyramimonadophyceae</taxon>
        <taxon>Pyramimonadales</taxon>
        <taxon>Pyramimonadaceae</taxon>
        <taxon>Cymbomonas</taxon>
    </lineage>
</organism>
<protein>
    <submittedName>
        <fullName evidence="1">Uncharacterized protein</fullName>
    </submittedName>
</protein>
<evidence type="ECO:0000313" key="2">
    <source>
        <dbReference type="Proteomes" id="UP001190700"/>
    </source>
</evidence>
<sequence length="159" mass="18916">MLENLRCLAKRNDWRFSYDLRDGYHCGGFDPDFQKFMHFDQEAQELCQRVVCVSMHLGLWKNEKMGQWEPAKVHTDALLMAWSDVLNLKLEAQGQPGRCGDVVAPHKLQPRPDKENLSNRLDLHNIELQAYYIKIKLYRDFDLDDWKLSGRWFDWAERT</sequence>
<name>A0AAE0ETC4_9CHLO</name>
<comment type="caution">
    <text evidence="1">The sequence shown here is derived from an EMBL/GenBank/DDBJ whole genome shotgun (WGS) entry which is preliminary data.</text>
</comment>
<dbReference type="EMBL" id="LGRX02033721">
    <property type="protein sequence ID" value="KAK3240173.1"/>
    <property type="molecule type" value="Genomic_DNA"/>
</dbReference>
<dbReference type="AlphaFoldDB" id="A0AAE0ETC4"/>
<accession>A0AAE0ETC4</accession>
<proteinExistence type="predicted"/>
<gene>
    <name evidence="1" type="ORF">CYMTET_49972</name>
</gene>
<evidence type="ECO:0000313" key="1">
    <source>
        <dbReference type="EMBL" id="KAK3240173.1"/>
    </source>
</evidence>
<reference evidence="1 2" key="1">
    <citation type="journal article" date="2015" name="Genome Biol. Evol.">
        <title>Comparative Genomics of a Bacterivorous Green Alga Reveals Evolutionary Causalities and Consequences of Phago-Mixotrophic Mode of Nutrition.</title>
        <authorList>
            <person name="Burns J.A."/>
            <person name="Paasch A."/>
            <person name="Narechania A."/>
            <person name="Kim E."/>
        </authorList>
    </citation>
    <scope>NUCLEOTIDE SEQUENCE [LARGE SCALE GENOMIC DNA]</scope>
    <source>
        <strain evidence="1 2">PLY_AMNH</strain>
    </source>
</reference>
<keyword evidence="2" id="KW-1185">Reference proteome</keyword>
<dbReference type="Proteomes" id="UP001190700">
    <property type="component" value="Unassembled WGS sequence"/>
</dbReference>